<dbReference type="Gene3D" id="3.40.50.2300">
    <property type="match status" value="1"/>
</dbReference>
<evidence type="ECO:0000256" key="4">
    <source>
        <dbReference type="SAM" id="Coils"/>
    </source>
</evidence>
<feature type="domain" description="Response regulatory" evidence="6">
    <location>
        <begin position="596"/>
        <end position="712"/>
    </location>
</feature>
<accession>I1DT41</accession>
<dbReference type="EMBL" id="BAFK01000001">
    <property type="protein sequence ID" value="GAB57219.1"/>
    <property type="molecule type" value="Genomic_DNA"/>
</dbReference>
<dbReference type="Proteomes" id="UP000004374">
    <property type="component" value="Unassembled WGS sequence"/>
</dbReference>
<dbReference type="PANTHER" id="PTHR45339">
    <property type="entry name" value="HYBRID SIGNAL TRANSDUCTION HISTIDINE KINASE J"/>
    <property type="match status" value="1"/>
</dbReference>
<dbReference type="SMART" id="SM00448">
    <property type="entry name" value="REC"/>
    <property type="match status" value="1"/>
</dbReference>
<protein>
    <recommendedName>
        <fullName evidence="6">Response regulatory domain-containing protein</fullName>
    </recommendedName>
</protein>
<dbReference type="CDD" id="cd17546">
    <property type="entry name" value="REC_hyHK_CKI1_RcsC-like"/>
    <property type="match status" value="1"/>
</dbReference>
<evidence type="ECO:0000256" key="2">
    <source>
        <dbReference type="ARBA" id="ARBA00023012"/>
    </source>
</evidence>
<dbReference type="STRING" id="562729.RNAN_0182"/>
<proteinExistence type="predicted"/>
<name>I1DT41_9GAMM</name>
<feature type="transmembrane region" description="Helical" evidence="5">
    <location>
        <begin position="157"/>
        <end position="177"/>
    </location>
</feature>
<evidence type="ECO:0000259" key="6">
    <source>
        <dbReference type="PROSITE" id="PS50110"/>
    </source>
</evidence>
<dbReference type="Pfam" id="PF00072">
    <property type="entry name" value="Response_reg"/>
    <property type="match status" value="1"/>
</dbReference>
<dbReference type="GO" id="GO:0000160">
    <property type="term" value="P:phosphorelay signal transduction system"/>
    <property type="evidence" value="ECO:0007669"/>
    <property type="project" value="UniProtKB-KW"/>
</dbReference>
<feature type="modified residue" description="4-aspartylphosphate" evidence="3">
    <location>
        <position position="645"/>
    </location>
</feature>
<feature type="coiled-coil region" evidence="4">
    <location>
        <begin position="237"/>
        <end position="292"/>
    </location>
</feature>
<dbReference type="AlphaFoldDB" id="I1DT41"/>
<dbReference type="OrthoDB" id="5754833at2"/>
<dbReference type="RefSeq" id="WP_008217783.1">
    <property type="nucleotide sequence ID" value="NZ_BAFK01000001.1"/>
</dbReference>
<dbReference type="PANTHER" id="PTHR45339:SF1">
    <property type="entry name" value="HYBRID SIGNAL TRANSDUCTION HISTIDINE KINASE J"/>
    <property type="match status" value="1"/>
</dbReference>
<dbReference type="SUPFAM" id="SSF52172">
    <property type="entry name" value="CheY-like"/>
    <property type="match status" value="1"/>
</dbReference>
<keyword evidence="2" id="KW-0902">Two-component regulatory system</keyword>
<keyword evidence="1 3" id="KW-0597">Phosphoprotein</keyword>
<keyword evidence="5" id="KW-1133">Transmembrane helix</keyword>
<feature type="transmembrane region" description="Helical" evidence="5">
    <location>
        <begin position="12"/>
        <end position="29"/>
    </location>
</feature>
<evidence type="ECO:0000256" key="1">
    <source>
        <dbReference type="ARBA" id="ARBA00022553"/>
    </source>
</evidence>
<evidence type="ECO:0000256" key="3">
    <source>
        <dbReference type="PROSITE-ProRule" id="PRU00169"/>
    </source>
</evidence>
<gene>
    <name evidence="7" type="ORF">RNAN_0182</name>
</gene>
<dbReference type="InterPro" id="IPR011006">
    <property type="entry name" value="CheY-like_superfamily"/>
</dbReference>
<keyword evidence="4" id="KW-0175">Coiled coil</keyword>
<dbReference type="InterPro" id="IPR001789">
    <property type="entry name" value="Sig_transdc_resp-reg_receiver"/>
</dbReference>
<evidence type="ECO:0000256" key="5">
    <source>
        <dbReference type="SAM" id="Phobius"/>
    </source>
</evidence>
<reference evidence="7 8" key="1">
    <citation type="journal article" date="2012" name="J. Bacteriol.">
        <title>Genome Sequence of the Protease-Producing Bacterium Rheinheimera nanhaiensis E407-8T, Isolated from Deep-Sea Sediment of the South China Sea.</title>
        <authorList>
            <person name="Zhang X.-Y."/>
            <person name="Zhang Y.-J."/>
            <person name="Qin Q.-L."/>
            <person name="Xie B.-B."/>
            <person name="Chen X.-L."/>
            <person name="Zhou B.-C."/>
            <person name="Zhang Y.-Z."/>
        </authorList>
    </citation>
    <scope>NUCLEOTIDE SEQUENCE [LARGE SCALE GENOMIC DNA]</scope>
    <source>
        <strain evidence="7 8">E407-8</strain>
    </source>
</reference>
<organism evidence="7 8">
    <name type="scientific">Rheinheimera nanhaiensis E407-8</name>
    <dbReference type="NCBI Taxonomy" id="562729"/>
    <lineage>
        <taxon>Bacteria</taxon>
        <taxon>Pseudomonadati</taxon>
        <taxon>Pseudomonadota</taxon>
        <taxon>Gammaproteobacteria</taxon>
        <taxon>Chromatiales</taxon>
        <taxon>Chromatiaceae</taxon>
        <taxon>Rheinheimera</taxon>
    </lineage>
</organism>
<evidence type="ECO:0000313" key="7">
    <source>
        <dbReference type="EMBL" id="GAB57219.1"/>
    </source>
</evidence>
<comment type="caution">
    <text evidence="7">The sequence shown here is derived from an EMBL/GenBank/DDBJ whole genome shotgun (WGS) entry which is preliminary data.</text>
</comment>
<keyword evidence="5" id="KW-0812">Transmembrane</keyword>
<evidence type="ECO:0000313" key="8">
    <source>
        <dbReference type="Proteomes" id="UP000004374"/>
    </source>
</evidence>
<keyword evidence="8" id="KW-1185">Reference proteome</keyword>
<keyword evidence="5" id="KW-0472">Membrane</keyword>
<dbReference type="PROSITE" id="PS50110">
    <property type="entry name" value="RESPONSE_REGULATORY"/>
    <property type="match status" value="1"/>
</dbReference>
<sequence length="722" mass="80060">MINFFRQLTLPWLVSLLAIALFTGLWYQYEAKTQQQLQLTRFAATLQLSIRPLLTTSDPQWLKAQLTHIGHNSGLKLTAIAVFDRRHQLLISTGPTDMVRPLSADENIDRFQLVTVGHYLIAFQPVAEPGAANHNTRKPTAEQHYLMLVVEQAPLSVAWLMPVLMVALIGGGVLLLFRRTVAQHQQRLQIDVSLLTHKLNQLRHGQLNVKVEDQLVSELTPLQQGLNALASAQATTQQQLQMQLQQQQQQLEALQQAQAQAKAQTALMQQRNSQQQQQLQIAGQNMQQLLEQHLPGDELAWQLNAQLFLLQHTSGHTTAESINLAQFLAALLPQLQAPLASRNVSLQLFEAADNCRFNTVLCQQTLAIVLQAMLRLGCRSSDVSEISLYLQLKAEQRQLQLTLICDGDGLSSAVRQKLMQDAATAQPWQDADIAIVASARQSLAAQLSVQSLDGLGCTLQLTLALTELSPADTAVLQHMLLFDNQPARLKERAASLSAVTGYLASCNDLAELERKVALHLYDAAIIFLPAEEPAPAELQRWQALIQALSSCQRILCYASANTGRRWQQLLQLPVSAAPFCLQQLMHTALPGAALPKLLVVDDNTTNLAFVRVLLQQQALQLQTASTGAEALQLCAQQRFDLILLDIQLPDIAGTEVARQLRQLAEYQHTPILAFTAHALDEEIEQFLQAGMNDVIIKPLGADNLQQIMRWCQSARKTDSRAQ</sequence>